<sequence length="525" mass="59222">MAEADRKPGAIRNVLFIMADQFRWDYMGCAGHPTLSTPALDGLARRGVRFTNAYVQAAICGPSRMSFYSGLYMANHGATLNGVPLPVGTKTLGDYLRPLGLRTALAGKTHMAADRAGIDRLGLTGVEGVFAGQAGFEPYLRDDGLHPTGIVDPELAYNKFLHEKGYGGENPWHDYANAAEGPNGEILSGWVMRHANLPARVREEHSETPWMTDQAIRFIRDQGEDPWCLHLSYIKPHWPYIAPAPYHDMYSPADINPPIRSEAERKNPHPVVGAFMRHDESVNFAEQVVRDRVVPTYMGLVKQLDDALARLFAELDALGRWEDTLVVFTADHGDYLGDHWLGEKELFHDSSTKIPMILAGPGLERGVENDRLVEAIDLVPTFIDALGGDVPAHELDGRSLMPFLKGEDPDDWRDIAICELDYAVREARRDLGLDTTQARAWMVRTERWKYIEYLGFPPQLFDLFEDPDELVDLGEDGHYNPVCAELRERLFDWFQRRKMRRTLSDATVEARTSTWKSRGITFGEW</sequence>
<evidence type="ECO:0000313" key="4">
    <source>
        <dbReference type="EMBL" id="RVU36355.1"/>
    </source>
</evidence>
<dbReference type="Proteomes" id="UP000287447">
    <property type="component" value="Unassembled WGS sequence"/>
</dbReference>
<keyword evidence="5" id="KW-1185">Reference proteome</keyword>
<proteinExistence type="predicted"/>
<accession>A0A3S2Z7C8</accession>
<dbReference type="GO" id="GO:0008484">
    <property type="term" value="F:sulfuric ester hydrolase activity"/>
    <property type="evidence" value="ECO:0007669"/>
    <property type="project" value="TreeGrafter"/>
</dbReference>
<dbReference type="CDD" id="cd16028">
    <property type="entry name" value="PMH"/>
    <property type="match status" value="1"/>
</dbReference>
<organism evidence="4 5">
    <name type="scientific">Hwanghaeella grinnelliae</name>
    <dbReference type="NCBI Taxonomy" id="2500179"/>
    <lineage>
        <taxon>Bacteria</taxon>
        <taxon>Pseudomonadati</taxon>
        <taxon>Pseudomonadota</taxon>
        <taxon>Alphaproteobacteria</taxon>
        <taxon>Rhodospirillales</taxon>
        <taxon>Rhodospirillaceae</taxon>
        <taxon>Hwanghaeella</taxon>
    </lineage>
</organism>
<dbReference type="GO" id="GO:0005737">
    <property type="term" value="C:cytoplasm"/>
    <property type="evidence" value="ECO:0007669"/>
    <property type="project" value="TreeGrafter"/>
</dbReference>
<keyword evidence="2" id="KW-0378">Hydrolase</keyword>
<evidence type="ECO:0000256" key="2">
    <source>
        <dbReference type="ARBA" id="ARBA00022801"/>
    </source>
</evidence>
<gene>
    <name evidence="4" type="ORF">EOI86_14180</name>
</gene>
<comment type="caution">
    <text evidence="4">The sequence shown here is derived from an EMBL/GenBank/DDBJ whole genome shotgun (WGS) entry which is preliminary data.</text>
</comment>
<dbReference type="Gene3D" id="3.40.720.10">
    <property type="entry name" value="Alkaline Phosphatase, subunit A"/>
    <property type="match status" value="1"/>
</dbReference>
<dbReference type="GO" id="GO:0046872">
    <property type="term" value="F:metal ion binding"/>
    <property type="evidence" value="ECO:0007669"/>
    <property type="project" value="UniProtKB-KW"/>
</dbReference>
<dbReference type="Pfam" id="PF00884">
    <property type="entry name" value="Sulfatase"/>
    <property type="match status" value="1"/>
</dbReference>
<dbReference type="PANTHER" id="PTHR45953:SF1">
    <property type="entry name" value="IDURONATE 2-SULFATASE"/>
    <property type="match status" value="1"/>
</dbReference>
<name>A0A3S2Z7C8_9PROT</name>
<dbReference type="OrthoDB" id="9795675at2"/>
<dbReference type="AlphaFoldDB" id="A0A3S2Z7C8"/>
<dbReference type="EMBL" id="SADE01000002">
    <property type="protein sequence ID" value="RVU36355.1"/>
    <property type="molecule type" value="Genomic_DNA"/>
</dbReference>
<feature type="domain" description="Sulfatase N-terminal" evidence="3">
    <location>
        <begin position="12"/>
        <end position="387"/>
    </location>
</feature>
<dbReference type="RefSeq" id="WP_127765831.1">
    <property type="nucleotide sequence ID" value="NZ_SADE01000002.1"/>
</dbReference>
<evidence type="ECO:0000259" key="3">
    <source>
        <dbReference type="Pfam" id="PF00884"/>
    </source>
</evidence>
<keyword evidence="1" id="KW-0479">Metal-binding</keyword>
<dbReference type="PANTHER" id="PTHR45953">
    <property type="entry name" value="IDURONATE 2-SULFATASE"/>
    <property type="match status" value="1"/>
</dbReference>
<dbReference type="SUPFAM" id="SSF53649">
    <property type="entry name" value="Alkaline phosphatase-like"/>
    <property type="match status" value="1"/>
</dbReference>
<reference evidence="5" key="1">
    <citation type="submission" date="2019-01" db="EMBL/GenBank/DDBJ databases">
        <title>Gri0909 isolated from a small marine red alga.</title>
        <authorList>
            <person name="Kim J."/>
            <person name="Jeong S.E."/>
            <person name="Jeon C.O."/>
        </authorList>
    </citation>
    <scope>NUCLEOTIDE SEQUENCE [LARGE SCALE GENOMIC DNA]</scope>
    <source>
        <strain evidence="5">Gri0909</strain>
    </source>
</reference>
<dbReference type="InterPro" id="IPR017850">
    <property type="entry name" value="Alkaline_phosphatase_core_sf"/>
</dbReference>
<evidence type="ECO:0000256" key="1">
    <source>
        <dbReference type="ARBA" id="ARBA00022723"/>
    </source>
</evidence>
<protein>
    <submittedName>
        <fullName evidence="4">DUF1501 domain-containing protein</fullName>
    </submittedName>
</protein>
<evidence type="ECO:0000313" key="5">
    <source>
        <dbReference type="Proteomes" id="UP000287447"/>
    </source>
</evidence>
<dbReference type="InterPro" id="IPR000917">
    <property type="entry name" value="Sulfatase_N"/>
</dbReference>